<dbReference type="Pfam" id="PF08240">
    <property type="entry name" value="ADH_N"/>
    <property type="match status" value="1"/>
</dbReference>
<gene>
    <name evidence="7" type="ORF">Mterra_03333</name>
</gene>
<dbReference type="InterPro" id="IPR013154">
    <property type="entry name" value="ADH-like_N"/>
</dbReference>
<dbReference type="PANTHER" id="PTHR43401:SF2">
    <property type="entry name" value="L-THREONINE 3-DEHYDROGENASE"/>
    <property type="match status" value="1"/>
</dbReference>
<evidence type="ECO:0000256" key="3">
    <source>
        <dbReference type="ARBA" id="ARBA00023002"/>
    </source>
</evidence>
<dbReference type="RefSeq" id="WP_119316250.1">
    <property type="nucleotide sequence ID" value="NZ_QXDL01000198.1"/>
</dbReference>
<protein>
    <submittedName>
        <fullName evidence="7">2-dehydro-3-deoxy-L-rhamnonate dehydrogenase (NAD(+))</fullName>
        <ecNumber evidence="7">1.1.1.401</ecNumber>
    </submittedName>
</protein>
<dbReference type="GO" id="GO:0016491">
    <property type="term" value="F:oxidoreductase activity"/>
    <property type="evidence" value="ECO:0007669"/>
    <property type="project" value="UniProtKB-KW"/>
</dbReference>
<comment type="caution">
    <text evidence="7">The sequence shown here is derived from an EMBL/GenBank/DDBJ whole genome shotgun (WGS) entry which is preliminary data.</text>
</comment>
<keyword evidence="2 4" id="KW-0862">Zinc</keyword>
<dbReference type="InterPro" id="IPR050129">
    <property type="entry name" value="Zn_alcohol_dh"/>
</dbReference>
<dbReference type="InterPro" id="IPR002328">
    <property type="entry name" value="ADH_Zn_CS"/>
</dbReference>
<dbReference type="SUPFAM" id="SSF50129">
    <property type="entry name" value="GroES-like"/>
    <property type="match status" value="1"/>
</dbReference>
<dbReference type="InterPro" id="IPR036291">
    <property type="entry name" value="NAD(P)-bd_dom_sf"/>
</dbReference>
<keyword evidence="3 7" id="KW-0560">Oxidoreductase</keyword>
<dbReference type="EMBL" id="QXDL01000198">
    <property type="protein sequence ID" value="RIH81178.1"/>
    <property type="molecule type" value="Genomic_DNA"/>
</dbReference>
<comment type="similarity">
    <text evidence="4">Belongs to the zinc-containing alcohol dehydrogenase family.</text>
</comment>
<keyword evidence="8" id="KW-1185">Reference proteome</keyword>
<dbReference type="Gene3D" id="3.40.50.720">
    <property type="entry name" value="NAD(P)-binding Rossmann-like Domain"/>
    <property type="match status" value="1"/>
</dbReference>
<evidence type="ECO:0000313" key="8">
    <source>
        <dbReference type="Proteomes" id="UP000265715"/>
    </source>
</evidence>
<dbReference type="AlphaFoldDB" id="A0A399EB55"/>
<dbReference type="Pfam" id="PF00107">
    <property type="entry name" value="ADH_zinc_N"/>
    <property type="match status" value="1"/>
</dbReference>
<dbReference type="InterPro" id="IPR013149">
    <property type="entry name" value="ADH-like_C"/>
</dbReference>
<keyword evidence="1 4" id="KW-0479">Metal-binding</keyword>
<evidence type="ECO:0000259" key="5">
    <source>
        <dbReference type="Pfam" id="PF00107"/>
    </source>
</evidence>
<dbReference type="PANTHER" id="PTHR43401">
    <property type="entry name" value="L-THREONINE 3-DEHYDROGENASE"/>
    <property type="match status" value="1"/>
</dbReference>
<evidence type="ECO:0000259" key="6">
    <source>
        <dbReference type="Pfam" id="PF08240"/>
    </source>
</evidence>
<dbReference type="Gene3D" id="3.90.180.10">
    <property type="entry name" value="Medium-chain alcohol dehydrogenases, catalytic domain"/>
    <property type="match status" value="1"/>
</dbReference>
<evidence type="ECO:0000256" key="1">
    <source>
        <dbReference type="ARBA" id="ARBA00022723"/>
    </source>
</evidence>
<feature type="domain" description="Alcohol dehydrogenase-like N-terminal" evidence="6">
    <location>
        <begin position="23"/>
        <end position="130"/>
    </location>
</feature>
<accession>A0A399EB55</accession>
<reference evidence="7 8" key="1">
    <citation type="submission" date="2018-08" db="EMBL/GenBank/DDBJ databases">
        <title>Meiothermus terrae DSM 26712 genome sequencing project.</title>
        <authorList>
            <person name="Da Costa M.S."/>
            <person name="Albuquerque L."/>
            <person name="Raposo P."/>
            <person name="Froufe H.J.C."/>
            <person name="Barroso C.S."/>
            <person name="Egas C."/>
        </authorList>
    </citation>
    <scope>NUCLEOTIDE SEQUENCE [LARGE SCALE GENOMIC DNA]</scope>
    <source>
        <strain evidence="7 8">DSM 26712</strain>
    </source>
</reference>
<dbReference type="PROSITE" id="PS00059">
    <property type="entry name" value="ADH_ZINC"/>
    <property type="match status" value="1"/>
</dbReference>
<organism evidence="7 8">
    <name type="scientific">Calidithermus terrae</name>
    <dbReference type="NCBI Taxonomy" id="1408545"/>
    <lineage>
        <taxon>Bacteria</taxon>
        <taxon>Thermotogati</taxon>
        <taxon>Deinococcota</taxon>
        <taxon>Deinococci</taxon>
        <taxon>Thermales</taxon>
        <taxon>Thermaceae</taxon>
        <taxon>Calidithermus</taxon>
    </lineage>
</organism>
<dbReference type="CDD" id="cd08234">
    <property type="entry name" value="threonine_DH_like"/>
    <property type="match status" value="1"/>
</dbReference>
<evidence type="ECO:0000256" key="4">
    <source>
        <dbReference type="RuleBase" id="RU361277"/>
    </source>
</evidence>
<evidence type="ECO:0000256" key="2">
    <source>
        <dbReference type="ARBA" id="ARBA00022833"/>
    </source>
</evidence>
<name>A0A399EB55_9DEIN</name>
<dbReference type="Proteomes" id="UP000265715">
    <property type="component" value="Unassembled WGS sequence"/>
</dbReference>
<dbReference type="SUPFAM" id="SSF51735">
    <property type="entry name" value="NAD(P)-binding Rossmann-fold domains"/>
    <property type="match status" value="1"/>
</dbReference>
<sequence>MRAAVITRPRTLEVQEVPTPSPGPGQVRVRVGAAGVCGTDVHLFDGHFHARLPLIPGHEVAGVIDAVGPGVAELHEGQLVALDPVVSCGQCWACRRGQRQHCLRFEALGLTRPGGFAQHVVAPAANAHPVRGLSAAEASFAEPLGCVAWGIVRLRPEPGSKALLFGAGPIGLLLMQALRISGAAEVTVVDPVPERLALAKALGASHAVPAGAGTADALRDLEPHGFDVVAEATGVAGVVEAMPRYAAVGGKVLIFGVAPEEATVRLSPYDVFRRDLSVVGSFSLNGTLPLALSWLESGRVRVGPLISHRLPIEELGKALEYKEHPGMGDALKVLIVPE</sequence>
<evidence type="ECO:0000313" key="7">
    <source>
        <dbReference type="EMBL" id="RIH81178.1"/>
    </source>
</evidence>
<dbReference type="OrthoDB" id="9792162at2"/>
<dbReference type="EC" id="1.1.1.401" evidence="7"/>
<comment type="cofactor">
    <cofactor evidence="4">
        <name>Zn(2+)</name>
        <dbReference type="ChEBI" id="CHEBI:29105"/>
    </cofactor>
</comment>
<dbReference type="GO" id="GO:0008270">
    <property type="term" value="F:zinc ion binding"/>
    <property type="evidence" value="ECO:0007669"/>
    <property type="project" value="InterPro"/>
</dbReference>
<dbReference type="InterPro" id="IPR011032">
    <property type="entry name" value="GroES-like_sf"/>
</dbReference>
<proteinExistence type="inferred from homology"/>
<feature type="domain" description="Alcohol dehydrogenase-like C-terminal" evidence="5">
    <location>
        <begin position="169"/>
        <end position="296"/>
    </location>
</feature>